<reference evidence="1" key="1">
    <citation type="journal article" date="2007" name="J. Bacteriol.">
        <title>Comparative genome analysis of four magnetotactic bacteria reveals a complex set of group-specific genes implicated in magnetosome biomineralization and function.</title>
        <authorList>
            <person name="Richter M."/>
            <person name="Kube M."/>
            <person name="Bazylinski D.A."/>
            <person name="Lombardot T."/>
            <person name="Gloeckner F.O."/>
            <person name="Reinhardt R."/>
            <person name="Schueler D."/>
        </authorList>
    </citation>
    <scope>NUCLEOTIDE SEQUENCE</scope>
    <source>
        <strain evidence="1">MSR-1</strain>
    </source>
</reference>
<dbReference type="RefSeq" id="WP_024079534.1">
    <property type="nucleotide sequence ID" value="NZ_CP027527.1"/>
</dbReference>
<name>A4U477_9PROT</name>
<dbReference type="EMBL" id="CU459003">
    <property type="protein sequence ID" value="CAM77684.1"/>
    <property type="molecule type" value="Genomic_DNA"/>
</dbReference>
<evidence type="ECO:0000313" key="1">
    <source>
        <dbReference type="EMBL" id="CAM77684.1"/>
    </source>
</evidence>
<dbReference type="AlphaFoldDB" id="A4U477"/>
<gene>
    <name evidence="1" type="ORF">MGR_2630</name>
</gene>
<sequence>MTEQHDEFHTCPACNQRTRHRVSRDRKLAPVLWCQRCFHVHMEAPPPPLVEPARQVA</sequence>
<protein>
    <submittedName>
        <fullName evidence="1">Uncharacterized protein</fullName>
    </submittedName>
</protein>
<organism evidence="1">
    <name type="scientific">Magnetospirillum gryphiswaldense</name>
    <dbReference type="NCBI Taxonomy" id="55518"/>
    <lineage>
        <taxon>Bacteria</taxon>
        <taxon>Pseudomonadati</taxon>
        <taxon>Pseudomonadota</taxon>
        <taxon>Alphaproteobacteria</taxon>
        <taxon>Rhodospirillales</taxon>
        <taxon>Rhodospirillaceae</taxon>
        <taxon>Magnetospirillum</taxon>
    </lineage>
</organism>
<accession>A4U477</accession>
<proteinExistence type="predicted"/>